<protein>
    <submittedName>
        <fullName evidence="2">Uncharacterized protein</fullName>
    </submittedName>
</protein>
<gene>
    <name evidence="2" type="ORF">Rsub_13046</name>
</gene>
<feature type="compositionally biased region" description="Low complexity" evidence="1">
    <location>
        <begin position="438"/>
        <end position="448"/>
    </location>
</feature>
<feature type="compositionally biased region" description="Gly residues" evidence="1">
    <location>
        <begin position="688"/>
        <end position="701"/>
    </location>
</feature>
<feature type="region of interest" description="Disordered" evidence="1">
    <location>
        <begin position="667"/>
        <end position="701"/>
    </location>
</feature>
<feature type="compositionally biased region" description="Gly residues" evidence="1">
    <location>
        <begin position="668"/>
        <end position="681"/>
    </location>
</feature>
<feature type="region of interest" description="Disordered" evidence="1">
    <location>
        <begin position="565"/>
        <end position="588"/>
    </location>
</feature>
<sequence length="1015" mass="98280">MRALRSSAALQTHAGISCNPLAAAQREPRSLGWRRATAPRRGGAAAAGARPLRPPASLPLHVGDAAVALPHADEEAASTAASVPRGSSGGGSSGATHTGLLGLPELRDPQTAERAWAERTRPALLSEWAALSGAAAEGPAAAARERLRRAGRLLGALQASSGLFEHLLTAAAGAGWRQTAARLFVDARRIEQAVCDDEGLFAAVEAAVGALAEAAEATNAAAGATNAAAKAATPSEAGGGRDSGGQQLRREGGLSGGAPQPAGWARPQTLDEAFLLLGMRRLAAAAGDTTGGGGGGGSGGSSGGGGGDDIAGALAAGRRLLAYLRLQGLHPEARDAPSALPREEQLLLESSLRAAERAAAGALARRAAEAAAAPRADVDGGALDYMMGPLPRGRQLAAAAAAAAAGQAAAGQAAAPGEAAAAAPASGGGEPGPPAPPAAGAAAATGAGSSAGAGGGGGGEGSLPLTLDLVQALLERHPDAEVRQQVYEAGVLARLDAALGAWDELSDMRRRLARCRGRECYGDWALSGSALRGAAGAAAALEALSARQRRAAAARAAAAAARLRRGEGRGGGEGGGEAPGAAAEEEADAADLAPWDLERALFLERSAAAGGPPEDLAAALAGWLSLAGALDGLSALLRGAFGLELRGGRTAEGGAWAEGVEVRELWDLGGGSGGGGGGGAADGSSAADGGGGSGDGSGGGGGGAVACDRAGRLIGAIYFDPCGGYGTRPLAWGGAGGGGGQCCSDDGGGGGGGGGEEAGAGLMWGAAAPPAVAVGLQSGADLGGGDDSQALALGAWELCHEFGHALHFLLSADAAMGASRCGGGGGGSGGGGSGGSGSGSSSAAAPAAGAGAAALAAGWPVWWPPECAELASTLWEEAAMEPALLRQLCRRADGELAPAPLAARLAALNRATWRCPLQAHQLTLLALFDQLLAARRARPASRSEAHRLWRAVAARHSAVPGVPATMGQLRALPRAVLDRGRGCSYALAADAAGAGGLGAALAARLAAGLAGASGV</sequence>
<dbReference type="PANTHER" id="PTHR11804">
    <property type="entry name" value="PROTEASE M3 THIMET OLIGOPEPTIDASE-RELATED"/>
    <property type="match status" value="1"/>
</dbReference>
<reference evidence="2 3" key="1">
    <citation type="journal article" date="2018" name="Sci. Rep.">
        <title>Raphidocelis subcapitata (=Pseudokirchneriella subcapitata) provides an insight into genome evolution and environmental adaptations in the Sphaeropleales.</title>
        <authorList>
            <person name="Suzuki S."/>
            <person name="Yamaguchi H."/>
            <person name="Nakajima N."/>
            <person name="Kawachi M."/>
        </authorList>
    </citation>
    <scope>NUCLEOTIDE SEQUENCE [LARGE SCALE GENOMIC DNA]</scope>
    <source>
        <strain evidence="2 3">NIES-35</strain>
    </source>
</reference>
<evidence type="ECO:0000313" key="2">
    <source>
        <dbReference type="EMBL" id="GBG00294.1"/>
    </source>
</evidence>
<dbReference type="AlphaFoldDB" id="A0A2V0PQ32"/>
<dbReference type="InterPro" id="IPR045090">
    <property type="entry name" value="Pept_M3A_M3B"/>
</dbReference>
<dbReference type="GO" id="GO:0006508">
    <property type="term" value="P:proteolysis"/>
    <property type="evidence" value="ECO:0007669"/>
    <property type="project" value="InterPro"/>
</dbReference>
<dbReference type="PANTHER" id="PTHR11804:SF79">
    <property type="entry name" value="MITOCHONDRIAL INTERMEDIATE PEPTIDASE"/>
    <property type="match status" value="1"/>
</dbReference>
<dbReference type="OrthoDB" id="548374at2759"/>
<feature type="compositionally biased region" description="Low complexity" evidence="1">
    <location>
        <begin position="37"/>
        <end position="51"/>
    </location>
</feature>
<feature type="region of interest" description="Disordered" evidence="1">
    <location>
        <begin position="75"/>
        <end position="107"/>
    </location>
</feature>
<accession>A0A2V0PQ32</accession>
<dbReference type="PROSITE" id="PS51257">
    <property type="entry name" value="PROKAR_LIPOPROTEIN"/>
    <property type="match status" value="1"/>
</dbReference>
<feature type="region of interest" description="Disordered" evidence="1">
    <location>
        <begin position="421"/>
        <end position="459"/>
    </location>
</feature>
<dbReference type="SUPFAM" id="SSF55486">
    <property type="entry name" value="Metalloproteases ('zincins'), catalytic domain"/>
    <property type="match status" value="1"/>
</dbReference>
<dbReference type="Proteomes" id="UP000247498">
    <property type="component" value="Unassembled WGS sequence"/>
</dbReference>
<dbReference type="InParanoid" id="A0A2V0PQ32"/>
<feature type="compositionally biased region" description="Gly residues" evidence="1">
    <location>
        <begin position="449"/>
        <end position="459"/>
    </location>
</feature>
<feature type="region of interest" description="Disordered" evidence="1">
    <location>
        <begin position="37"/>
        <end position="57"/>
    </location>
</feature>
<evidence type="ECO:0000313" key="3">
    <source>
        <dbReference type="Proteomes" id="UP000247498"/>
    </source>
</evidence>
<comment type="caution">
    <text evidence="2">The sequence shown here is derived from an EMBL/GenBank/DDBJ whole genome shotgun (WGS) entry which is preliminary data.</text>
</comment>
<name>A0A2V0PQ32_9CHLO</name>
<feature type="region of interest" description="Disordered" evidence="1">
    <location>
        <begin position="231"/>
        <end position="265"/>
    </location>
</feature>
<evidence type="ECO:0000256" key="1">
    <source>
        <dbReference type="SAM" id="MobiDB-lite"/>
    </source>
</evidence>
<dbReference type="GO" id="GO:0006518">
    <property type="term" value="P:peptide metabolic process"/>
    <property type="evidence" value="ECO:0007669"/>
    <property type="project" value="TreeGrafter"/>
</dbReference>
<proteinExistence type="predicted"/>
<dbReference type="GO" id="GO:0004222">
    <property type="term" value="F:metalloendopeptidase activity"/>
    <property type="evidence" value="ECO:0007669"/>
    <property type="project" value="InterPro"/>
</dbReference>
<dbReference type="EMBL" id="BDRX01000208">
    <property type="protein sequence ID" value="GBG00294.1"/>
    <property type="molecule type" value="Genomic_DNA"/>
</dbReference>
<organism evidence="2 3">
    <name type="scientific">Raphidocelis subcapitata</name>
    <dbReference type="NCBI Taxonomy" id="307507"/>
    <lineage>
        <taxon>Eukaryota</taxon>
        <taxon>Viridiplantae</taxon>
        <taxon>Chlorophyta</taxon>
        <taxon>core chlorophytes</taxon>
        <taxon>Chlorophyceae</taxon>
        <taxon>CS clade</taxon>
        <taxon>Sphaeropleales</taxon>
        <taxon>Selenastraceae</taxon>
        <taxon>Raphidocelis</taxon>
    </lineage>
</organism>
<keyword evidence="3" id="KW-1185">Reference proteome</keyword>